<name>A0ABD0YN21_9HEMI</name>
<dbReference type="CDD" id="cd00063">
    <property type="entry name" value="FN3"/>
    <property type="match status" value="1"/>
</dbReference>
<organism evidence="2 3">
    <name type="scientific">Ranatra chinensis</name>
    <dbReference type="NCBI Taxonomy" id="642074"/>
    <lineage>
        <taxon>Eukaryota</taxon>
        <taxon>Metazoa</taxon>
        <taxon>Ecdysozoa</taxon>
        <taxon>Arthropoda</taxon>
        <taxon>Hexapoda</taxon>
        <taxon>Insecta</taxon>
        <taxon>Pterygota</taxon>
        <taxon>Neoptera</taxon>
        <taxon>Paraneoptera</taxon>
        <taxon>Hemiptera</taxon>
        <taxon>Heteroptera</taxon>
        <taxon>Panheteroptera</taxon>
        <taxon>Nepomorpha</taxon>
        <taxon>Nepidae</taxon>
        <taxon>Ranatrinae</taxon>
        <taxon>Ranatra</taxon>
    </lineage>
</organism>
<protein>
    <recommendedName>
        <fullName evidence="1">Fibronectin type-III domain-containing protein</fullName>
    </recommendedName>
</protein>
<proteinExistence type="predicted"/>
<dbReference type="Gene3D" id="2.60.40.10">
    <property type="entry name" value="Immunoglobulins"/>
    <property type="match status" value="1"/>
</dbReference>
<dbReference type="SMART" id="SM00060">
    <property type="entry name" value="FN3"/>
    <property type="match status" value="1"/>
</dbReference>
<reference evidence="2 3" key="1">
    <citation type="submission" date="2024-07" db="EMBL/GenBank/DDBJ databases">
        <title>Chromosome-level genome assembly of the water stick insect Ranatra chinensis (Heteroptera: Nepidae).</title>
        <authorList>
            <person name="Liu X."/>
        </authorList>
    </citation>
    <scope>NUCLEOTIDE SEQUENCE [LARGE SCALE GENOMIC DNA]</scope>
    <source>
        <strain evidence="2">Cailab_2021Rc</strain>
        <tissue evidence="2">Muscle</tissue>
    </source>
</reference>
<dbReference type="EMBL" id="JBFDAA010000005">
    <property type="protein sequence ID" value="KAL1132641.1"/>
    <property type="molecule type" value="Genomic_DNA"/>
</dbReference>
<dbReference type="Proteomes" id="UP001558652">
    <property type="component" value="Unassembled WGS sequence"/>
</dbReference>
<gene>
    <name evidence="2" type="ORF">AAG570_010593</name>
</gene>
<dbReference type="PROSITE" id="PS50853">
    <property type="entry name" value="FN3"/>
    <property type="match status" value="1"/>
</dbReference>
<feature type="domain" description="Fibronectin type-III" evidence="1">
    <location>
        <begin position="24"/>
        <end position="125"/>
    </location>
</feature>
<evidence type="ECO:0000313" key="2">
    <source>
        <dbReference type="EMBL" id="KAL1132641.1"/>
    </source>
</evidence>
<evidence type="ECO:0000259" key="1">
    <source>
        <dbReference type="PROSITE" id="PS50853"/>
    </source>
</evidence>
<dbReference type="Pfam" id="PF00041">
    <property type="entry name" value="fn3"/>
    <property type="match status" value="1"/>
</dbReference>
<keyword evidence="3" id="KW-1185">Reference proteome</keyword>
<dbReference type="InterPro" id="IPR003961">
    <property type="entry name" value="FN3_dom"/>
</dbReference>
<dbReference type="InterPro" id="IPR036116">
    <property type="entry name" value="FN3_sf"/>
</dbReference>
<accession>A0ABD0YN21</accession>
<dbReference type="InterPro" id="IPR013783">
    <property type="entry name" value="Ig-like_fold"/>
</dbReference>
<sequence length="374" mass="42016">MESKRSNMFYENKKQETTEIAPEVPLELTVTKTTETSLGLKWKPPRRANGILRSFLVKIDQTSSYDPEQCCRAFPMKEIQVTEEEIEYSTEVTGLISGSTYAVSVSGVTAWLGPSAMMTASTRPPKPSDIPLPQVHLNIQQPIEWKPTSQEWPGNYIPLIRCNLLLLMTDMVEEKESDLLDVVSVRFGGGEEDEADDDLPPRKEDDVGTLTSLIRKELNGANFKVLALYHAVRIRYLLRAKSRKIEAMKFLVEFTIHFSGLGELVHFHRMDLLLFLGVEYQRSSPVTIDLRTNCVTVQKFSSSARWQGALIELDEDIVLDDIGTGPVATQCGLTADSRTILKTGHKYRLAAVQIVQYKGLYNVAAKITKPFVTT</sequence>
<dbReference type="SUPFAM" id="SSF49265">
    <property type="entry name" value="Fibronectin type III"/>
    <property type="match status" value="1"/>
</dbReference>
<dbReference type="AlphaFoldDB" id="A0ABD0YN21"/>
<evidence type="ECO:0000313" key="3">
    <source>
        <dbReference type="Proteomes" id="UP001558652"/>
    </source>
</evidence>
<comment type="caution">
    <text evidence="2">The sequence shown here is derived from an EMBL/GenBank/DDBJ whole genome shotgun (WGS) entry which is preliminary data.</text>
</comment>